<dbReference type="InterPro" id="IPR009057">
    <property type="entry name" value="Homeodomain-like_sf"/>
</dbReference>
<feature type="DNA-binding region" description="H-T-H motif" evidence="4">
    <location>
        <begin position="52"/>
        <end position="71"/>
    </location>
</feature>
<dbReference type="GO" id="GO:0003700">
    <property type="term" value="F:DNA-binding transcription factor activity"/>
    <property type="evidence" value="ECO:0007669"/>
    <property type="project" value="TreeGrafter"/>
</dbReference>
<evidence type="ECO:0000256" key="1">
    <source>
        <dbReference type="ARBA" id="ARBA00023015"/>
    </source>
</evidence>
<dbReference type="PRINTS" id="PR00455">
    <property type="entry name" value="HTHTETR"/>
</dbReference>
<sequence>MHDLIDPALTVNSTPSTRIGKRPLQPRAIMTRDGIVEAAATHFNSFGYSASNVNDILAQAGCTKGAMYFHFPSKKSVAQYLVQLWCTLLVDTVTRATATGGPGQHHVASTYRQLAQHVATDESTRAGLLLSLESAVDENAKVYAAWTSAVTVIIERAIRAGHLDVETAPARLGESLCAGFVGAVHVATSLGEPDTISRRVDDLLALWLGAAAAQTPG</sequence>
<protein>
    <recommendedName>
        <fullName evidence="6">HTH tetR-type domain-containing protein</fullName>
    </recommendedName>
</protein>
<dbReference type="InterPro" id="IPR001647">
    <property type="entry name" value="HTH_TetR"/>
</dbReference>
<evidence type="ECO:0000256" key="5">
    <source>
        <dbReference type="SAM" id="MobiDB-lite"/>
    </source>
</evidence>
<dbReference type="SUPFAM" id="SSF46689">
    <property type="entry name" value="Homeodomain-like"/>
    <property type="match status" value="1"/>
</dbReference>
<dbReference type="PANTHER" id="PTHR30055:SF234">
    <property type="entry name" value="HTH-TYPE TRANSCRIPTIONAL REGULATOR BETI"/>
    <property type="match status" value="1"/>
</dbReference>
<dbReference type="PANTHER" id="PTHR30055">
    <property type="entry name" value="HTH-TYPE TRANSCRIPTIONAL REGULATOR RUTR"/>
    <property type="match status" value="1"/>
</dbReference>
<evidence type="ECO:0000256" key="4">
    <source>
        <dbReference type="PROSITE-ProRule" id="PRU00335"/>
    </source>
</evidence>
<name>A0A2A5J4V7_RHOSG</name>
<dbReference type="AlphaFoldDB" id="A0A2A5J4V7"/>
<dbReference type="GO" id="GO:0000976">
    <property type="term" value="F:transcription cis-regulatory region binding"/>
    <property type="evidence" value="ECO:0007669"/>
    <property type="project" value="TreeGrafter"/>
</dbReference>
<feature type="domain" description="HTH tetR-type" evidence="6">
    <location>
        <begin position="29"/>
        <end position="89"/>
    </location>
</feature>
<proteinExistence type="predicted"/>
<keyword evidence="2 4" id="KW-0238">DNA-binding</keyword>
<organism evidence="7 8">
    <name type="scientific">Rhodococcus qingshengii</name>
    <dbReference type="NCBI Taxonomy" id="334542"/>
    <lineage>
        <taxon>Bacteria</taxon>
        <taxon>Bacillati</taxon>
        <taxon>Actinomycetota</taxon>
        <taxon>Actinomycetes</taxon>
        <taxon>Mycobacteriales</taxon>
        <taxon>Nocardiaceae</taxon>
        <taxon>Rhodococcus</taxon>
        <taxon>Rhodococcus erythropolis group</taxon>
    </lineage>
</organism>
<keyword evidence="3" id="KW-0804">Transcription</keyword>
<dbReference type="PROSITE" id="PS50977">
    <property type="entry name" value="HTH_TETR_2"/>
    <property type="match status" value="1"/>
</dbReference>
<keyword evidence="1" id="KW-0805">Transcription regulation</keyword>
<dbReference type="Pfam" id="PF00440">
    <property type="entry name" value="TetR_N"/>
    <property type="match status" value="1"/>
</dbReference>
<gene>
    <name evidence="7" type="ORF">CHR55_26265</name>
</gene>
<dbReference type="Gene3D" id="1.10.357.10">
    <property type="entry name" value="Tetracycline Repressor, domain 2"/>
    <property type="match status" value="1"/>
</dbReference>
<accession>A0A2A5J4V7</accession>
<dbReference type="RefSeq" id="WP_099698430.1">
    <property type="nucleotide sequence ID" value="NZ_NOVD01000031.1"/>
</dbReference>
<dbReference type="SUPFAM" id="SSF48498">
    <property type="entry name" value="Tetracyclin repressor-like, C-terminal domain"/>
    <property type="match status" value="1"/>
</dbReference>
<evidence type="ECO:0000256" key="3">
    <source>
        <dbReference type="ARBA" id="ARBA00023163"/>
    </source>
</evidence>
<evidence type="ECO:0000256" key="2">
    <source>
        <dbReference type="ARBA" id="ARBA00023125"/>
    </source>
</evidence>
<feature type="region of interest" description="Disordered" evidence="5">
    <location>
        <begin position="1"/>
        <end position="21"/>
    </location>
</feature>
<comment type="caution">
    <text evidence="7">The sequence shown here is derived from an EMBL/GenBank/DDBJ whole genome shotgun (WGS) entry which is preliminary data.</text>
</comment>
<dbReference type="InterPro" id="IPR050109">
    <property type="entry name" value="HTH-type_TetR-like_transc_reg"/>
</dbReference>
<evidence type="ECO:0000259" key="6">
    <source>
        <dbReference type="PROSITE" id="PS50977"/>
    </source>
</evidence>
<dbReference type="InterPro" id="IPR036271">
    <property type="entry name" value="Tet_transcr_reg_TetR-rel_C_sf"/>
</dbReference>
<dbReference type="Proteomes" id="UP000230886">
    <property type="component" value="Unassembled WGS sequence"/>
</dbReference>
<reference evidence="7 8" key="1">
    <citation type="submission" date="2017-07" db="EMBL/GenBank/DDBJ databases">
        <title>Draft sequence of Rhodococcus enclensis 23b-28.</title>
        <authorList>
            <person name="Besaury L."/>
            <person name="Sancelme M."/>
            <person name="Amato P."/>
            <person name="Lallement A."/>
            <person name="Delort A.-M."/>
        </authorList>
    </citation>
    <scope>NUCLEOTIDE SEQUENCE [LARGE SCALE GENOMIC DNA]</scope>
    <source>
        <strain evidence="7 8">23b-28</strain>
    </source>
</reference>
<evidence type="ECO:0000313" key="8">
    <source>
        <dbReference type="Proteomes" id="UP000230886"/>
    </source>
</evidence>
<dbReference type="EMBL" id="NOVD01000031">
    <property type="protein sequence ID" value="PCK24396.1"/>
    <property type="molecule type" value="Genomic_DNA"/>
</dbReference>
<evidence type="ECO:0000313" key="7">
    <source>
        <dbReference type="EMBL" id="PCK24396.1"/>
    </source>
</evidence>